<dbReference type="EMBL" id="KP211862">
    <property type="protein sequence ID" value="ANV79933.1"/>
    <property type="molecule type" value="Genomic_DNA"/>
</dbReference>
<reference evidence="1" key="2">
    <citation type="journal article" date="2015" name="ISME J.">
        <title>A new class of marine Euryarchaeota group II from the Mediterranean deep chlorophyll maximum.</title>
        <authorList>
            <person name="Martin-Cuadrado A.B."/>
            <person name="Garcia-Heredia I."/>
            <person name="Molto A.G."/>
            <person name="Lopez-Ubeda R."/>
            <person name="Kimes N."/>
            <person name="Lopez-Garcia P."/>
            <person name="Moreira D."/>
            <person name="Rodriguez-Valera F."/>
        </authorList>
    </citation>
    <scope>NUCLEOTIDE SEQUENCE</scope>
</reference>
<dbReference type="Pfam" id="PF01877">
    <property type="entry name" value="RNA_binding"/>
    <property type="match status" value="1"/>
</dbReference>
<dbReference type="SUPFAM" id="SSF55282">
    <property type="entry name" value="RL5-like"/>
    <property type="match status" value="1"/>
</dbReference>
<dbReference type="Gene3D" id="3.30.1440.10">
    <property type="match status" value="1"/>
</dbReference>
<protein>
    <recommendedName>
        <fullName evidence="2">Exosome subunit</fullName>
    </recommendedName>
</protein>
<dbReference type="AlphaFoldDB" id="A0A1B1TCD4"/>
<name>A0A1B1TCD4_9ARCH</name>
<reference evidence="1" key="1">
    <citation type="submission" date="2014-11" db="EMBL/GenBank/DDBJ databases">
        <authorList>
            <person name="Zhu J."/>
            <person name="Qi W."/>
            <person name="Song R."/>
        </authorList>
    </citation>
    <scope>NUCLEOTIDE SEQUENCE</scope>
</reference>
<proteinExistence type="predicted"/>
<evidence type="ECO:0000313" key="1">
    <source>
        <dbReference type="EMBL" id="ANV79933.1"/>
    </source>
</evidence>
<dbReference type="InterPro" id="IPR022803">
    <property type="entry name" value="Ribosomal_uL5_dom_sf"/>
</dbReference>
<accession>A0A1B1TCD4</accession>
<organism evidence="1">
    <name type="scientific">uncultured Poseidoniia archaeon</name>
    <dbReference type="NCBI Taxonomy" id="1697135"/>
    <lineage>
        <taxon>Archaea</taxon>
        <taxon>Methanobacteriati</taxon>
        <taxon>Thermoplasmatota</taxon>
        <taxon>Candidatus Poseidoniia</taxon>
        <taxon>environmental samples</taxon>
    </lineage>
</organism>
<dbReference type="InterPro" id="IPR002739">
    <property type="entry name" value="PAB1135-like"/>
</dbReference>
<sequence>MSLHSVSWRVNVSALDQTELIQDSVKWIAGDKSSIELSKDKSFHGAQQFTILAKNMKKRGARKSLERLGKDILKELLENNIQLRIDENKNFYVRLKLSELVKGEICLAERNSISSTVKGIFKIESYPGESAVEVITNLIEDIINLE</sequence>
<evidence type="ECO:0008006" key="2">
    <source>
        <dbReference type="Google" id="ProtNLM"/>
    </source>
</evidence>